<dbReference type="InterPro" id="IPR019819">
    <property type="entry name" value="Carboxylesterase_B_CS"/>
</dbReference>
<evidence type="ECO:0000256" key="3">
    <source>
        <dbReference type="SAM" id="MobiDB-lite"/>
    </source>
</evidence>
<dbReference type="PANTHER" id="PTHR11559">
    <property type="entry name" value="CARBOXYLESTERASE"/>
    <property type="match status" value="1"/>
</dbReference>
<accession>A0A7J6LR20</accession>
<dbReference type="InterPro" id="IPR050309">
    <property type="entry name" value="Type-B_Carboxylest/Lipase"/>
</dbReference>
<feature type="signal peptide" evidence="4">
    <location>
        <begin position="1"/>
        <end position="22"/>
    </location>
</feature>
<dbReference type="Pfam" id="PF00135">
    <property type="entry name" value="COesterase"/>
    <property type="match status" value="2"/>
</dbReference>
<comment type="caution">
    <text evidence="7">The sequence shown here is derived from an EMBL/GenBank/DDBJ whole genome shotgun (WGS) entry which is preliminary data.</text>
</comment>
<feature type="compositionally biased region" description="Low complexity" evidence="3">
    <location>
        <begin position="20"/>
        <end position="31"/>
    </location>
</feature>
<keyword evidence="2" id="KW-0378">Hydrolase</keyword>
<gene>
    <name evidence="7" type="ORF">FOL46_005616</name>
    <name evidence="6" type="ORF">FOZ61_006021</name>
</gene>
<evidence type="ECO:0000259" key="5">
    <source>
        <dbReference type="Pfam" id="PF00135"/>
    </source>
</evidence>
<evidence type="ECO:0000256" key="1">
    <source>
        <dbReference type="ARBA" id="ARBA00005964"/>
    </source>
</evidence>
<dbReference type="Proteomes" id="UP000572268">
    <property type="component" value="Unassembled WGS sequence"/>
</dbReference>
<feature type="domain" description="Carboxylesterase type B" evidence="5">
    <location>
        <begin position="51"/>
        <end position="605"/>
    </location>
</feature>
<dbReference type="OrthoDB" id="423410at2759"/>
<dbReference type="AlphaFoldDB" id="A0A7J6LR20"/>
<feature type="domain" description="Carboxylesterase type B" evidence="5">
    <location>
        <begin position="661"/>
        <end position="1239"/>
    </location>
</feature>
<dbReference type="Gene3D" id="3.40.50.1820">
    <property type="entry name" value="alpha/beta hydrolase"/>
    <property type="match status" value="2"/>
</dbReference>
<evidence type="ECO:0000313" key="9">
    <source>
        <dbReference type="Proteomes" id="UP000572268"/>
    </source>
</evidence>
<reference evidence="8 9" key="1">
    <citation type="submission" date="2020-04" db="EMBL/GenBank/DDBJ databases">
        <title>Perkinsus olseni comparative genomics.</title>
        <authorList>
            <person name="Bogema D.R."/>
        </authorList>
    </citation>
    <scope>NUCLEOTIDE SEQUENCE [LARGE SCALE GENOMIC DNA]</scope>
    <source>
        <strain evidence="6">ATCC PRA-179</strain>
        <strain evidence="7">ATCC PRA-31</strain>
    </source>
</reference>
<evidence type="ECO:0000313" key="8">
    <source>
        <dbReference type="Proteomes" id="UP000570595"/>
    </source>
</evidence>
<keyword evidence="4" id="KW-0732">Signal</keyword>
<proteinExistence type="inferred from homology"/>
<feature type="region of interest" description="Disordered" evidence="3">
    <location>
        <begin position="19"/>
        <end position="51"/>
    </location>
</feature>
<evidence type="ECO:0000256" key="2">
    <source>
        <dbReference type="ARBA" id="ARBA00022801"/>
    </source>
</evidence>
<organism evidence="7 9">
    <name type="scientific">Perkinsus olseni</name>
    <name type="common">Perkinsus atlanticus</name>
    <dbReference type="NCBI Taxonomy" id="32597"/>
    <lineage>
        <taxon>Eukaryota</taxon>
        <taxon>Sar</taxon>
        <taxon>Alveolata</taxon>
        <taxon>Perkinsozoa</taxon>
        <taxon>Perkinsea</taxon>
        <taxon>Perkinsida</taxon>
        <taxon>Perkinsidae</taxon>
        <taxon>Perkinsus</taxon>
    </lineage>
</organism>
<dbReference type="PROSITE" id="PS00122">
    <property type="entry name" value="CARBOXYLESTERASE_B_1"/>
    <property type="match status" value="2"/>
</dbReference>
<dbReference type="InterPro" id="IPR019826">
    <property type="entry name" value="Carboxylesterase_B_AS"/>
</dbReference>
<dbReference type="Proteomes" id="UP000570595">
    <property type="component" value="Unassembled WGS sequence"/>
</dbReference>
<feature type="chain" id="PRO_5033911918" description="Carboxylesterase type B domain-containing protein" evidence="4">
    <location>
        <begin position="23"/>
        <end position="1264"/>
    </location>
</feature>
<evidence type="ECO:0000313" key="7">
    <source>
        <dbReference type="EMBL" id="KAF4661739.1"/>
    </source>
</evidence>
<dbReference type="EMBL" id="JABAHT010000335">
    <property type="protein sequence ID" value="KAF4657833.1"/>
    <property type="molecule type" value="Genomic_DNA"/>
</dbReference>
<sequence length="1264" mass="138546">MRFFVGLCVSAIALSLSGCSSSSTTTTTTTTPKPPSPSKTATTASPLPKGEVAISNGRVSGISVAKNETKQQPIIQDVEVFYGIPFAKAPVGDLRFKAPQEFDQKWSSVKKMDTKKSQCPDKYGDGDEDCLFLNVWRPANATVGSKLPVMAWIFGGGFVDGNAASSDYDGSALASQHNVVVVTMNYRLGDLGYFASPASLDEEGTTGNWGQMDQQMALKWIQKNIGAFGGDKDRVLLFGESAGAFSVVWHIAAPSSAGLFHSAVLESSTSHTDIFFQQPQDAYRYYDWVAKELVGCKDANDMDCLRKADASKFTLPKNVRFDPEKCPEWGSPIFPMMPVGPCIDGKILPDVPLNMVKKGKFNKVPTVIGTNRDEGTAFVAGLSGVVPGVPRQPDMDDVHTLLFYMLQSEDAVNEALAAYPVADYATTYGTENQGFELGSEMIRDAIFHCPSQELAQAISDNGGDAYVYLFNMDPIFPKWVDKINTGNRPLFGFGNFTPEQMGTFHSSEIPFVFKRFEDHGVNMKKPDMYEIYMGHPPRVAGDIYHQVSDKMSCMWASMAASGKPVGGDVSCPPRPDLPDWGKYLGNPSNPLGQYLHLGRDVKMDPLVKDNAYPHSEFASKDVCKFWNAQQFRFHDLRSDLTDTSSDDKAPIIVPTPLVASVDAPMGPMAGLIIHANDTFQQPIIQDVEAFYGIPFAEPPLGDLRFRAPQALNDGWTPTRLMDTKKSHCVDSTGGGHEDCLYLNVFRPANARADSSLPVMAWIFGGGFVNGDAANSNYDGSALASEHNVIVVAMNYRLGNFGYFASGSSLDEEGTTGNWGQMDQQMALKWIQKNIGAFGGDKDRVLLFGESAGAFSVVWHIAAPSSAGLFHSAVLESSTSHTDIFFQQPQDAYRYYDWVAKELVGCKDANDMDCLRKADASKFVLPADVRFDATKAPEWGSPIFPMMPVGPCIDGSILLDTPLNVVKAGKHNKVPTIVGVNRDEGTAFVAGLSGVMPNVPKQPTMEDVRTILFYVLQDEDAVDEALEKYALNNYDDIYGEVNQGFELASEMIRDAIFHCPSRALAKALSDQGGDAYVYLFNMNPIFPKWIQEINTGDHGMFGFGNFTPVQMGTFHSSEIPFVFKRFDQRSMSLLSMDLSVDMYQAYMGHPPREPGDAFHRVSDQMSCMWANMAHSGVPVGGEAVCPPNPQLTQWGTYVGNASNSLGQYLHLGRSVEMMPVKQTVYYPVSEFASAEKCEFWDAHDFVFHNLRADLDEPSATTTVIV</sequence>
<protein>
    <recommendedName>
        <fullName evidence="5">Carboxylesterase type B domain-containing protein</fullName>
    </recommendedName>
</protein>
<dbReference type="GO" id="GO:0016787">
    <property type="term" value="F:hydrolase activity"/>
    <property type="evidence" value="ECO:0007669"/>
    <property type="project" value="UniProtKB-KW"/>
</dbReference>
<dbReference type="PROSITE" id="PS51257">
    <property type="entry name" value="PROKAR_LIPOPROTEIN"/>
    <property type="match status" value="1"/>
</dbReference>
<comment type="similarity">
    <text evidence="1">Belongs to the type-B carboxylesterase/lipase family.</text>
</comment>
<dbReference type="InterPro" id="IPR029058">
    <property type="entry name" value="AB_hydrolase_fold"/>
</dbReference>
<dbReference type="SUPFAM" id="SSF53474">
    <property type="entry name" value="alpha/beta-Hydrolases"/>
    <property type="match status" value="2"/>
</dbReference>
<dbReference type="InterPro" id="IPR002018">
    <property type="entry name" value="CarbesteraseB"/>
</dbReference>
<evidence type="ECO:0000256" key="4">
    <source>
        <dbReference type="SAM" id="SignalP"/>
    </source>
</evidence>
<dbReference type="EMBL" id="JABANN010000342">
    <property type="protein sequence ID" value="KAF4661739.1"/>
    <property type="molecule type" value="Genomic_DNA"/>
</dbReference>
<dbReference type="PROSITE" id="PS00941">
    <property type="entry name" value="CARBOXYLESTERASE_B_2"/>
    <property type="match status" value="2"/>
</dbReference>
<name>A0A7J6LR20_PEROL</name>
<evidence type="ECO:0000313" key="6">
    <source>
        <dbReference type="EMBL" id="KAF4657833.1"/>
    </source>
</evidence>